<feature type="domain" description="SH2" evidence="6">
    <location>
        <begin position="811"/>
        <end position="904"/>
    </location>
</feature>
<keyword evidence="3" id="KW-0862">Zinc</keyword>
<comment type="caution">
    <text evidence="9">The sequence shown here is derived from an EMBL/GenBank/DDBJ whole genome shotgun (WGS) entry which is preliminary data.</text>
</comment>
<accession>A0ABD2QMK5</accession>
<keyword evidence="4" id="KW-0727">SH2 domain</keyword>
<dbReference type="GO" id="GO:0005096">
    <property type="term" value="F:GTPase activator activity"/>
    <property type="evidence" value="ECO:0007669"/>
    <property type="project" value="UniProtKB-KW"/>
</dbReference>
<dbReference type="Gene3D" id="1.10.555.10">
    <property type="entry name" value="Rho GTPase activation protein"/>
    <property type="match status" value="1"/>
</dbReference>
<evidence type="ECO:0000256" key="5">
    <source>
        <dbReference type="SAM" id="Coils"/>
    </source>
</evidence>
<dbReference type="SMART" id="SM00324">
    <property type="entry name" value="RhoGAP"/>
    <property type="match status" value="1"/>
</dbReference>
<dbReference type="PROSITE" id="PS50001">
    <property type="entry name" value="SH2"/>
    <property type="match status" value="1"/>
</dbReference>
<dbReference type="SUPFAM" id="SSF48350">
    <property type="entry name" value="GTPase activation domain, GAP"/>
    <property type="match status" value="1"/>
</dbReference>
<dbReference type="CDD" id="cd00029">
    <property type="entry name" value="C1"/>
    <property type="match status" value="1"/>
</dbReference>
<feature type="domain" description="Phorbol-ester/DAG-type" evidence="7">
    <location>
        <begin position="119"/>
        <end position="174"/>
    </location>
</feature>
<evidence type="ECO:0000313" key="10">
    <source>
        <dbReference type="Proteomes" id="UP001626550"/>
    </source>
</evidence>
<dbReference type="PANTHER" id="PTHR46075">
    <property type="entry name" value="CHIMERIN FAMILY MEMBER"/>
    <property type="match status" value="1"/>
</dbReference>
<dbReference type="InterPro" id="IPR051854">
    <property type="entry name" value="Rho-type_GAP"/>
</dbReference>
<dbReference type="InterPro" id="IPR008936">
    <property type="entry name" value="Rho_GTPase_activation_prot"/>
</dbReference>
<dbReference type="Proteomes" id="UP001626550">
    <property type="component" value="Unassembled WGS sequence"/>
</dbReference>
<dbReference type="Gene3D" id="3.30.60.20">
    <property type="match status" value="1"/>
</dbReference>
<sequence>MEIQLSSLKECNIRRKVEKKDKILVEEQPLPTWSYEQVAAWLSILGFYNYSHHAKTIYQSLIDNETQCVNDPDPFIISSFHRAVLTISGHISCPQELKESPIATLPIRFAQIPDHMQLEHDFQPTNFFLQVACAYCDLPLLGTQLQGLHCKHCGLISHRMCFAQANAISAKIPCLQKHFSHFRFQRKTEFHKLTFSRLHPSLIYGTAPVQAEPFRDSNFLVPFNEKAACNDYEINCLPQQMSVSYDQFFGLKLDEQLTNENNLPEFFSKCLNYIEQKSSQIELIDFVSEYSVEFTFEHLLSLRYKFVSNLPDNQTSLNECCLLLRLFLLELPDPLIPESHYIEFLGLIDIEQKDLQRKLEALLRKIPVRQKILFKAILSHMQFIWSKMHQRKLEMMTEYDKCLQGINSDEELASFNKFIVECDDPIRFLELFVNYVFKPPFEKTQTILVNLSKHLNLLKVLLIDQIGPQQFVAPSFEPKLRISSNTSIKVDSSDSGCPDDETHREAIKQDIIKQKYYWDRSRETQNEIFEAMDFGFFFIRESSDRNNFDYTLTQKTSFRPNLKKIFVIGPYVDFVHPPTRNFKLISELVNYFMSKCKDSHSGVFSYSGQGSKSIELSLLHPFRKLDFLLQKVNAPLYEGEYPPKREFLEKLLEHQKIYHQIYDFQYEKLLHSHEKTVQESQACTTMLKAYEKYQEWMNTQAQRLHETRSRDMNNTLPGTLQGRRFKEKVDQVNSRLKELEKAKEMWNRKKVDIKDVKPQLEEKKVILDAQELLFDEIRRLFALLQLNDDQLQDVFDRFEKPDSFFYDRKYWYVDTEASEQLGKELEGCESGTFFVRPGKQLGSDTLVFNIGGIKRQTRLLYNKQGAYGFENQSILYPSLPHLLYFAQNNPFFLRHPEYRLTRPLLLSSSPT</sequence>
<dbReference type="GO" id="GO:0046872">
    <property type="term" value="F:metal ion binding"/>
    <property type="evidence" value="ECO:0007669"/>
    <property type="project" value="UniProtKB-KW"/>
</dbReference>
<evidence type="ECO:0000256" key="3">
    <source>
        <dbReference type="ARBA" id="ARBA00022833"/>
    </source>
</evidence>
<keyword evidence="10" id="KW-1185">Reference proteome</keyword>
<dbReference type="InterPro" id="IPR002219">
    <property type="entry name" value="PKC_DAG/PE"/>
</dbReference>
<proteinExistence type="predicted"/>
<dbReference type="EMBL" id="JBJKFK010000034">
    <property type="protein sequence ID" value="KAL3320719.1"/>
    <property type="molecule type" value="Genomic_DNA"/>
</dbReference>
<reference evidence="9 10" key="1">
    <citation type="submission" date="2024-11" db="EMBL/GenBank/DDBJ databases">
        <title>Adaptive evolution of stress response genes in parasites aligns with host niche diversity.</title>
        <authorList>
            <person name="Hahn C."/>
            <person name="Resl P."/>
        </authorList>
    </citation>
    <scope>NUCLEOTIDE SEQUENCE [LARGE SCALE GENOMIC DNA]</scope>
    <source>
        <strain evidence="9">EGGRZ-B1_66</strain>
        <tissue evidence="9">Body</tissue>
    </source>
</reference>
<dbReference type="InterPro" id="IPR036860">
    <property type="entry name" value="SH2_dom_sf"/>
</dbReference>
<dbReference type="InterPro" id="IPR000980">
    <property type="entry name" value="SH2"/>
</dbReference>
<evidence type="ECO:0000259" key="7">
    <source>
        <dbReference type="PROSITE" id="PS50081"/>
    </source>
</evidence>
<evidence type="ECO:0000256" key="4">
    <source>
        <dbReference type="PROSITE-ProRule" id="PRU00191"/>
    </source>
</evidence>
<keyword evidence="2" id="KW-0479">Metal-binding</keyword>
<evidence type="ECO:0000256" key="2">
    <source>
        <dbReference type="ARBA" id="ARBA00022723"/>
    </source>
</evidence>
<dbReference type="Pfam" id="PF00620">
    <property type="entry name" value="RhoGAP"/>
    <property type="match status" value="1"/>
</dbReference>
<evidence type="ECO:0000259" key="6">
    <source>
        <dbReference type="PROSITE" id="PS50001"/>
    </source>
</evidence>
<evidence type="ECO:0000313" key="9">
    <source>
        <dbReference type="EMBL" id="KAL3320719.1"/>
    </source>
</evidence>
<gene>
    <name evidence="9" type="ORF">Ciccas_000588</name>
</gene>
<protein>
    <submittedName>
        <fullName evidence="9">Uncharacterized protein</fullName>
    </submittedName>
</protein>
<dbReference type="Pfam" id="PF00130">
    <property type="entry name" value="C1_1"/>
    <property type="match status" value="1"/>
</dbReference>
<dbReference type="SUPFAM" id="SSF57889">
    <property type="entry name" value="Cysteine-rich domain"/>
    <property type="match status" value="1"/>
</dbReference>
<organism evidence="9 10">
    <name type="scientific">Cichlidogyrus casuarinus</name>
    <dbReference type="NCBI Taxonomy" id="1844966"/>
    <lineage>
        <taxon>Eukaryota</taxon>
        <taxon>Metazoa</taxon>
        <taxon>Spiralia</taxon>
        <taxon>Lophotrochozoa</taxon>
        <taxon>Platyhelminthes</taxon>
        <taxon>Monogenea</taxon>
        <taxon>Monopisthocotylea</taxon>
        <taxon>Dactylogyridea</taxon>
        <taxon>Ancyrocephalidae</taxon>
        <taxon>Cichlidogyrus</taxon>
    </lineage>
</organism>
<dbReference type="SMART" id="SM00109">
    <property type="entry name" value="C1"/>
    <property type="match status" value="1"/>
</dbReference>
<dbReference type="PROSITE" id="PS50081">
    <property type="entry name" value="ZF_DAG_PE_2"/>
    <property type="match status" value="1"/>
</dbReference>
<dbReference type="SUPFAM" id="SSF55550">
    <property type="entry name" value="SH2 domain"/>
    <property type="match status" value="2"/>
</dbReference>
<evidence type="ECO:0000259" key="8">
    <source>
        <dbReference type="PROSITE" id="PS50238"/>
    </source>
</evidence>
<name>A0ABD2QMK5_9PLAT</name>
<feature type="domain" description="Rho-GAP" evidence="8">
    <location>
        <begin position="251"/>
        <end position="448"/>
    </location>
</feature>
<dbReference type="Gene3D" id="3.30.505.10">
    <property type="entry name" value="SH2 domain"/>
    <property type="match status" value="2"/>
</dbReference>
<dbReference type="PANTHER" id="PTHR46075:SF2">
    <property type="entry name" value="RHO GTPASE ACTIVATING PROTEIN AT 5A, ISOFORM A"/>
    <property type="match status" value="1"/>
</dbReference>
<keyword evidence="1" id="KW-0343">GTPase activation</keyword>
<dbReference type="InterPro" id="IPR046349">
    <property type="entry name" value="C1-like_sf"/>
</dbReference>
<keyword evidence="5" id="KW-0175">Coiled coil</keyword>
<dbReference type="AlphaFoldDB" id="A0ABD2QMK5"/>
<evidence type="ECO:0000256" key="1">
    <source>
        <dbReference type="ARBA" id="ARBA00022468"/>
    </source>
</evidence>
<dbReference type="PROSITE" id="PS50238">
    <property type="entry name" value="RHOGAP"/>
    <property type="match status" value="1"/>
</dbReference>
<feature type="coiled-coil region" evidence="5">
    <location>
        <begin position="722"/>
        <end position="756"/>
    </location>
</feature>
<dbReference type="InterPro" id="IPR000198">
    <property type="entry name" value="RhoGAP_dom"/>
</dbReference>